<sequence length="196" mass="21670">MTKKSSKTTPNQLQENTVAKEEKPSSTPKKACNEIDEIFAGKKRKKSEMKNTGKSDGVNKSTDKTKEKKKKKNVKRKTDGSDDGEFADRPSGPKRKTEDGFTIYTEDELVLGLSLTVLDFWNFAAVISSHVAQLFIMHGTYALVVPGGTVDSSRGGRMLVVLRKKVYNGKKDSVGNLEVQEEFVEVQGASLYIMVS</sequence>
<dbReference type="PANTHER" id="PTHR34066:SF1">
    <property type="entry name" value="DUF1764 FAMILY PROTEIN"/>
    <property type="match status" value="1"/>
</dbReference>
<dbReference type="AlphaFoldDB" id="A0A0L9TKA9"/>
<evidence type="ECO:0000256" key="1">
    <source>
        <dbReference type="SAM" id="MobiDB-lite"/>
    </source>
</evidence>
<dbReference type="Pfam" id="PF08576">
    <property type="entry name" value="DUF1764"/>
    <property type="match status" value="1"/>
</dbReference>
<dbReference type="EMBL" id="CM003371">
    <property type="protein sequence ID" value="KOM31023.1"/>
    <property type="molecule type" value="Genomic_DNA"/>
</dbReference>
<dbReference type="InterPro" id="IPR013885">
    <property type="entry name" value="DUF1764_euk"/>
</dbReference>
<gene>
    <name evidence="2" type="ORF">LR48_Vigan01g057800</name>
</gene>
<accession>A0A0L9TKA9</accession>
<dbReference type="PANTHER" id="PTHR34066">
    <property type="entry name" value="GROWTH FACTOR 2"/>
    <property type="match status" value="1"/>
</dbReference>
<name>A0A0L9TKA9_PHAAN</name>
<protein>
    <submittedName>
        <fullName evidence="2">Uncharacterized protein</fullName>
    </submittedName>
</protein>
<dbReference type="Gramene" id="KOM31023">
    <property type="protein sequence ID" value="KOM31023"/>
    <property type="gene ID" value="LR48_Vigan01g057800"/>
</dbReference>
<evidence type="ECO:0000313" key="2">
    <source>
        <dbReference type="EMBL" id="KOM31023.1"/>
    </source>
</evidence>
<dbReference type="Proteomes" id="UP000053144">
    <property type="component" value="Chromosome 1"/>
</dbReference>
<reference evidence="3" key="1">
    <citation type="journal article" date="2015" name="Proc. Natl. Acad. Sci. U.S.A.">
        <title>Genome sequencing of adzuki bean (Vigna angularis) provides insight into high starch and low fat accumulation and domestication.</title>
        <authorList>
            <person name="Yang K."/>
            <person name="Tian Z."/>
            <person name="Chen C."/>
            <person name="Luo L."/>
            <person name="Zhao B."/>
            <person name="Wang Z."/>
            <person name="Yu L."/>
            <person name="Li Y."/>
            <person name="Sun Y."/>
            <person name="Li W."/>
            <person name="Chen Y."/>
            <person name="Li Y."/>
            <person name="Zhang Y."/>
            <person name="Ai D."/>
            <person name="Zhao J."/>
            <person name="Shang C."/>
            <person name="Ma Y."/>
            <person name="Wu B."/>
            <person name="Wang M."/>
            <person name="Gao L."/>
            <person name="Sun D."/>
            <person name="Zhang P."/>
            <person name="Guo F."/>
            <person name="Wang W."/>
            <person name="Li Y."/>
            <person name="Wang J."/>
            <person name="Varshney R.K."/>
            <person name="Wang J."/>
            <person name="Ling H.Q."/>
            <person name="Wan P."/>
        </authorList>
    </citation>
    <scope>NUCLEOTIDE SEQUENCE</scope>
    <source>
        <strain evidence="3">cv. Jingnong 6</strain>
    </source>
</reference>
<evidence type="ECO:0000313" key="3">
    <source>
        <dbReference type="Proteomes" id="UP000053144"/>
    </source>
</evidence>
<feature type="compositionally biased region" description="Polar residues" evidence="1">
    <location>
        <begin position="7"/>
        <end position="17"/>
    </location>
</feature>
<feature type="region of interest" description="Disordered" evidence="1">
    <location>
        <begin position="1"/>
        <end position="99"/>
    </location>
</feature>
<proteinExistence type="predicted"/>
<organism evidence="2 3">
    <name type="scientific">Phaseolus angularis</name>
    <name type="common">Azuki bean</name>
    <name type="synonym">Vigna angularis</name>
    <dbReference type="NCBI Taxonomy" id="3914"/>
    <lineage>
        <taxon>Eukaryota</taxon>
        <taxon>Viridiplantae</taxon>
        <taxon>Streptophyta</taxon>
        <taxon>Embryophyta</taxon>
        <taxon>Tracheophyta</taxon>
        <taxon>Spermatophyta</taxon>
        <taxon>Magnoliopsida</taxon>
        <taxon>eudicotyledons</taxon>
        <taxon>Gunneridae</taxon>
        <taxon>Pentapetalae</taxon>
        <taxon>rosids</taxon>
        <taxon>fabids</taxon>
        <taxon>Fabales</taxon>
        <taxon>Fabaceae</taxon>
        <taxon>Papilionoideae</taxon>
        <taxon>50 kb inversion clade</taxon>
        <taxon>NPAAA clade</taxon>
        <taxon>indigoferoid/millettioid clade</taxon>
        <taxon>Phaseoleae</taxon>
        <taxon>Vigna</taxon>
    </lineage>
</organism>